<feature type="compositionally biased region" description="Polar residues" evidence="7">
    <location>
        <begin position="1"/>
        <end position="12"/>
    </location>
</feature>
<keyword evidence="4 8" id="KW-0812">Transmembrane</keyword>
<feature type="domain" description="Major facilitator superfamily (MFS) profile" evidence="9">
    <location>
        <begin position="48"/>
        <end position="530"/>
    </location>
</feature>
<protein>
    <submittedName>
        <fullName evidence="10">Probable metabolite transport protein CsbC</fullName>
    </submittedName>
</protein>
<dbReference type="GO" id="GO:0005886">
    <property type="term" value="C:plasma membrane"/>
    <property type="evidence" value="ECO:0007669"/>
    <property type="project" value="UniProtKB-SubCell"/>
</dbReference>
<dbReference type="InterPro" id="IPR036259">
    <property type="entry name" value="MFS_trans_sf"/>
</dbReference>
<evidence type="ECO:0000313" key="10">
    <source>
        <dbReference type="EMBL" id="VEI02900.1"/>
    </source>
</evidence>
<dbReference type="InterPro" id="IPR020846">
    <property type="entry name" value="MFS_dom"/>
</dbReference>
<keyword evidence="6 8" id="KW-0472">Membrane</keyword>
<name>A0A448NY65_9ACTN</name>
<feature type="transmembrane region" description="Helical" evidence="8">
    <location>
        <begin position="45"/>
        <end position="70"/>
    </location>
</feature>
<feature type="transmembrane region" description="Helical" evidence="8">
    <location>
        <begin position="366"/>
        <end position="391"/>
    </location>
</feature>
<keyword evidence="11" id="KW-1185">Reference proteome</keyword>
<feature type="region of interest" description="Disordered" evidence="7">
    <location>
        <begin position="1"/>
        <end position="29"/>
    </location>
</feature>
<dbReference type="PROSITE" id="PS50850">
    <property type="entry name" value="MFS"/>
    <property type="match status" value="1"/>
</dbReference>
<reference evidence="10 11" key="1">
    <citation type="submission" date="2018-12" db="EMBL/GenBank/DDBJ databases">
        <authorList>
            <consortium name="Pathogen Informatics"/>
        </authorList>
    </citation>
    <scope>NUCLEOTIDE SEQUENCE [LARGE SCALE GENOMIC DNA]</scope>
    <source>
        <strain evidence="10 11">NCTC13652</strain>
    </source>
</reference>
<comment type="similarity">
    <text evidence="2">Belongs to the major facilitator superfamily. Sugar transporter (TC 2.A.1.1) family.</text>
</comment>
<evidence type="ECO:0000259" key="9">
    <source>
        <dbReference type="PROSITE" id="PS50850"/>
    </source>
</evidence>
<dbReference type="PANTHER" id="PTHR48020:SF12">
    <property type="entry name" value="PROTON MYO-INOSITOL COTRANSPORTER"/>
    <property type="match status" value="1"/>
</dbReference>
<proteinExistence type="inferred from homology"/>
<dbReference type="EMBL" id="LR134473">
    <property type="protein sequence ID" value="VEI02900.1"/>
    <property type="molecule type" value="Genomic_DNA"/>
</dbReference>
<dbReference type="PRINTS" id="PR00171">
    <property type="entry name" value="SUGRTRNSPORT"/>
</dbReference>
<dbReference type="AlphaFoldDB" id="A0A448NY65"/>
<evidence type="ECO:0000256" key="5">
    <source>
        <dbReference type="ARBA" id="ARBA00022989"/>
    </source>
</evidence>
<dbReference type="SUPFAM" id="SSF103473">
    <property type="entry name" value="MFS general substrate transporter"/>
    <property type="match status" value="1"/>
</dbReference>
<keyword evidence="3" id="KW-0813">Transport</keyword>
<evidence type="ECO:0000256" key="3">
    <source>
        <dbReference type="ARBA" id="ARBA00022448"/>
    </source>
</evidence>
<dbReference type="InterPro" id="IPR050814">
    <property type="entry name" value="Myo-inositol_Transporter"/>
</dbReference>
<dbReference type="Proteomes" id="UP000277858">
    <property type="component" value="Chromosome"/>
</dbReference>
<dbReference type="STRING" id="1122997.GCA_000425285_01878"/>
<feature type="transmembrane region" description="Helical" evidence="8">
    <location>
        <begin position="120"/>
        <end position="138"/>
    </location>
</feature>
<dbReference type="Gene3D" id="1.20.1250.20">
    <property type="entry name" value="MFS general substrate transporter like domains"/>
    <property type="match status" value="1"/>
</dbReference>
<evidence type="ECO:0000256" key="8">
    <source>
        <dbReference type="SAM" id="Phobius"/>
    </source>
</evidence>
<dbReference type="GO" id="GO:0022857">
    <property type="term" value="F:transmembrane transporter activity"/>
    <property type="evidence" value="ECO:0007669"/>
    <property type="project" value="InterPro"/>
</dbReference>
<feature type="transmembrane region" description="Helical" evidence="8">
    <location>
        <begin position="331"/>
        <end position="354"/>
    </location>
</feature>
<feature type="transmembrane region" description="Helical" evidence="8">
    <location>
        <begin position="90"/>
        <end position="108"/>
    </location>
</feature>
<evidence type="ECO:0000313" key="11">
    <source>
        <dbReference type="Proteomes" id="UP000277858"/>
    </source>
</evidence>
<sequence length="561" mass="60897">MKKSDIMTNTLDSVHKSEGRTPPPTPDEVRDLVEKTPRSGRRVPVALLAFVATLGSLLFGYDTGVISGALPYMLMPDAAGGMHLSSVQEGLVTGLLSLGAMVGAMFGGRLSDRYGRRHNIILLAIIFTFSTLGCVFAPNVGILFLFRFLLGCAVGGASATVPVYLAETAPQHLRGPLVAVDQFLIVTGQLVAYSMNAVLAHYAGGPSAVVEHDPTGKFPHGSTQSWDTLQSIANLTVMSGNGQTWRHMLVLATIPAVLLWIFMHFMPESSRWYAARSRYYEAIGALKRVRKDDDPTVTQEIDGMVDLHRVEAEDEQWSLRTVMRTPWTRRLLIIGSAVGVLDQLTGINTAMYYLPIILTAAGFSSASAITLNVVTGIFSFIGSAFGFLFVGKLMRRHVGMYQTSGVAVCLLSLAGVFFFGINKYAGADGAISGSIPAVLPWAVLIIISVFLFIKQSGTIQWIYVSEIFPAKIRGVAQGFAVGIQWLGNFVIAFTFPILMDHIGGGWTYLILGIINIGSLIFYIKIVPETKTRTLEELEERFRNKYGTGDATAQSVTAGHEK</sequence>
<gene>
    <name evidence="10" type="primary">csbC_1</name>
    <name evidence="10" type="ORF">NCTC13652_01094</name>
</gene>
<feature type="transmembrane region" description="Helical" evidence="8">
    <location>
        <begin position="403"/>
        <end position="421"/>
    </location>
</feature>
<dbReference type="PROSITE" id="PS00216">
    <property type="entry name" value="SUGAR_TRANSPORT_1"/>
    <property type="match status" value="1"/>
</dbReference>
<dbReference type="InterPro" id="IPR003663">
    <property type="entry name" value="Sugar/inositol_transpt"/>
</dbReference>
<feature type="transmembrane region" description="Helical" evidence="8">
    <location>
        <begin position="433"/>
        <end position="453"/>
    </location>
</feature>
<evidence type="ECO:0000256" key="2">
    <source>
        <dbReference type="ARBA" id="ARBA00010992"/>
    </source>
</evidence>
<dbReference type="InterPro" id="IPR005828">
    <property type="entry name" value="MFS_sugar_transport-like"/>
</dbReference>
<evidence type="ECO:0000256" key="1">
    <source>
        <dbReference type="ARBA" id="ARBA00004651"/>
    </source>
</evidence>
<feature type="transmembrane region" description="Helical" evidence="8">
    <location>
        <begin position="505"/>
        <end position="523"/>
    </location>
</feature>
<comment type="subcellular location">
    <subcellularLocation>
        <location evidence="1">Cell membrane</location>
        <topology evidence="1">Multi-pass membrane protein</topology>
    </subcellularLocation>
</comment>
<dbReference type="InterPro" id="IPR005829">
    <property type="entry name" value="Sugar_transporter_CS"/>
</dbReference>
<evidence type="ECO:0000256" key="6">
    <source>
        <dbReference type="ARBA" id="ARBA00023136"/>
    </source>
</evidence>
<feature type="transmembrane region" description="Helical" evidence="8">
    <location>
        <begin position="474"/>
        <end position="499"/>
    </location>
</feature>
<keyword evidence="5 8" id="KW-1133">Transmembrane helix</keyword>
<feature type="transmembrane region" description="Helical" evidence="8">
    <location>
        <begin position="245"/>
        <end position="266"/>
    </location>
</feature>
<evidence type="ECO:0000256" key="7">
    <source>
        <dbReference type="SAM" id="MobiDB-lite"/>
    </source>
</evidence>
<evidence type="ECO:0000256" key="4">
    <source>
        <dbReference type="ARBA" id="ARBA00022692"/>
    </source>
</evidence>
<dbReference type="PANTHER" id="PTHR48020">
    <property type="entry name" value="PROTON MYO-INOSITOL COTRANSPORTER"/>
    <property type="match status" value="1"/>
</dbReference>
<accession>A0A448NY65</accession>
<organism evidence="10 11">
    <name type="scientific">Acidipropionibacterium jensenii</name>
    <dbReference type="NCBI Taxonomy" id="1749"/>
    <lineage>
        <taxon>Bacteria</taxon>
        <taxon>Bacillati</taxon>
        <taxon>Actinomycetota</taxon>
        <taxon>Actinomycetes</taxon>
        <taxon>Propionibacteriales</taxon>
        <taxon>Propionibacteriaceae</taxon>
        <taxon>Acidipropionibacterium</taxon>
    </lineage>
</organism>
<dbReference type="Pfam" id="PF00083">
    <property type="entry name" value="Sugar_tr"/>
    <property type="match status" value="1"/>
</dbReference>